<dbReference type="NCBIfam" id="TIGR04411">
    <property type="entry name" value="T2SS_GspN_Lepto"/>
    <property type="match status" value="1"/>
</dbReference>
<keyword evidence="1" id="KW-1133">Transmembrane helix</keyword>
<reference evidence="2 3" key="1">
    <citation type="submission" date="2022-12" db="EMBL/GenBank/DDBJ databases">
        <title>Polyphasic characterization of Geotalea uranireducens NIT-SL11 newly isolated from a complex of sewage sludge and microbially reduced graphene oxide.</title>
        <authorList>
            <person name="Xie L."/>
            <person name="Yoshida N."/>
            <person name="Meng L."/>
        </authorList>
    </citation>
    <scope>NUCLEOTIDE SEQUENCE [LARGE SCALE GENOMIC DNA]</scope>
    <source>
        <strain evidence="2 3">NIT-SL11</strain>
    </source>
</reference>
<keyword evidence="1" id="KW-0812">Transmembrane</keyword>
<protein>
    <submittedName>
        <fullName evidence="2">Type II secretion system protein GspN</fullName>
    </submittedName>
</protein>
<keyword evidence="1" id="KW-0472">Membrane</keyword>
<evidence type="ECO:0000313" key="2">
    <source>
        <dbReference type="EMBL" id="BDV44777.1"/>
    </source>
</evidence>
<name>A0ABM8EQE0_9BACT</name>
<sequence>MTGRQFLVRGGAVVAALFLTVIFTVFLIPARQIEGIVAQLCQRNGYTFSATRFGKTLPLGIAARGVTIGTEQGPVVHLDRAAARLALLPLLAGKVKIVFDGNIGAGRIDGELSPRGNGAASLTLTGIPLADVPFFKTVADADLKGELRADAELKGLGPRATGRLRLEVRGAEIRGVKISGMPLPDASYDTVRGMIRFGSGRATIDSFTLQGADVYLRLKGEVMLASPPGNSPLNLSLELMPQPAFLDRQKLIFLLMAKYLVTPGDYRIPVRGTLGKPLLL</sequence>
<proteinExistence type="predicted"/>
<accession>A0ABM8EQE0</accession>
<keyword evidence="3" id="KW-1185">Reference proteome</keyword>
<evidence type="ECO:0000256" key="1">
    <source>
        <dbReference type="SAM" id="Phobius"/>
    </source>
</evidence>
<dbReference type="EMBL" id="AP027151">
    <property type="protein sequence ID" value="BDV44777.1"/>
    <property type="molecule type" value="Genomic_DNA"/>
</dbReference>
<evidence type="ECO:0000313" key="3">
    <source>
        <dbReference type="Proteomes" id="UP001317705"/>
    </source>
</evidence>
<dbReference type="Proteomes" id="UP001317705">
    <property type="component" value="Chromosome"/>
</dbReference>
<dbReference type="InterPro" id="IPR030925">
    <property type="entry name" value="T2SS_GspN_Lepto"/>
</dbReference>
<organism evidence="2 3">
    <name type="scientific">Geotalea uraniireducens</name>
    <dbReference type="NCBI Taxonomy" id="351604"/>
    <lineage>
        <taxon>Bacteria</taxon>
        <taxon>Pseudomonadati</taxon>
        <taxon>Thermodesulfobacteriota</taxon>
        <taxon>Desulfuromonadia</taxon>
        <taxon>Geobacterales</taxon>
        <taxon>Geobacteraceae</taxon>
        <taxon>Geotalea</taxon>
    </lineage>
</organism>
<dbReference type="RefSeq" id="WP_282000866.1">
    <property type="nucleotide sequence ID" value="NZ_AP027151.1"/>
</dbReference>
<gene>
    <name evidence="2" type="primary">gspN</name>
    <name evidence="2" type="ORF">GURASL_37000</name>
</gene>
<feature type="transmembrane region" description="Helical" evidence="1">
    <location>
        <begin position="6"/>
        <end position="28"/>
    </location>
</feature>